<dbReference type="Pfam" id="PF13609">
    <property type="entry name" value="Porin_4"/>
    <property type="match status" value="1"/>
</dbReference>
<dbReference type="SUPFAM" id="SSF56935">
    <property type="entry name" value="Porins"/>
    <property type="match status" value="1"/>
</dbReference>
<dbReference type="OrthoDB" id="6758483at2"/>
<feature type="chain" id="PRO_5019145789" evidence="1">
    <location>
        <begin position="26"/>
        <end position="398"/>
    </location>
</feature>
<proteinExistence type="predicted"/>
<dbReference type="InterPro" id="IPR033900">
    <property type="entry name" value="Gram_neg_porin_domain"/>
</dbReference>
<comment type="caution">
    <text evidence="3">The sequence shown here is derived from an EMBL/GenBank/DDBJ whole genome shotgun (WGS) entry which is preliminary data.</text>
</comment>
<dbReference type="InterPro" id="IPR023614">
    <property type="entry name" value="Porin_dom_sf"/>
</dbReference>
<evidence type="ECO:0000259" key="2">
    <source>
        <dbReference type="Pfam" id="PF13609"/>
    </source>
</evidence>
<evidence type="ECO:0000256" key="1">
    <source>
        <dbReference type="SAM" id="SignalP"/>
    </source>
</evidence>
<dbReference type="EMBL" id="RXMA01000050">
    <property type="protein sequence ID" value="RTR12775.1"/>
    <property type="molecule type" value="Genomic_DNA"/>
</dbReference>
<keyword evidence="1" id="KW-0732">Signal</keyword>
<gene>
    <name evidence="3" type="ORF">EJ903_25180</name>
</gene>
<dbReference type="GO" id="GO:0016020">
    <property type="term" value="C:membrane"/>
    <property type="evidence" value="ECO:0007669"/>
    <property type="project" value="InterPro"/>
</dbReference>
<feature type="signal peptide" evidence="1">
    <location>
        <begin position="1"/>
        <end position="25"/>
    </location>
</feature>
<organism evidence="3 4">
    <name type="scientific">Azospirillum griseum</name>
    <dbReference type="NCBI Taxonomy" id="2496639"/>
    <lineage>
        <taxon>Bacteria</taxon>
        <taxon>Pseudomonadati</taxon>
        <taxon>Pseudomonadota</taxon>
        <taxon>Alphaproteobacteria</taxon>
        <taxon>Rhodospirillales</taxon>
        <taxon>Azospirillaceae</taxon>
        <taxon>Azospirillum</taxon>
    </lineage>
</organism>
<dbReference type="Proteomes" id="UP000277007">
    <property type="component" value="Unassembled WGS sequence"/>
</dbReference>
<protein>
    <submittedName>
        <fullName evidence="3">Porin</fullName>
    </submittedName>
</protein>
<keyword evidence="4" id="KW-1185">Reference proteome</keyword>
<dbReference type="Gene3D" id="2.40.160.10">
    <property type="entry name" value="Porin"/>
    <property type="match status" value="1"/>
</dbReference>
<evidence type="ECO:0000313" key="4">
    <source>
        <dbReference type="Proteomes" id="UP000277007"/>
    </source>
</evidence>
<feature type="domain" description="Porin" evidence="2">
    <location>
        <begin position="24"/>
        <end position="372"/>
    </location>
</feature>
<dbReference type="AlphaFoldDB" id="A0A431V9Y0"/>
<evidence type="ECO:0000313" key="3">
    <source>
        <dbReference type="EMBL" id="RTR12775.1"/>
    </source>
</evidence>
<name>A0A431V9Y0_9PROT</name>
<dbReference type="GO" id="GO:0015288">
    <property type="term" value="F:porin activity"/>
    <property type="evidence" value="ECO:0007669"/>
    <property type="project" value="InterPro"/>
</dbReference>
<dbReference type="RefSeq" id="WP_126620633.1">
    <property type="nucleotide sequence ID" value="NZ_JBHUCY010000013.1"/>
</dbReference>
<reference evidence="3 4" key="1">
    <citation type="submission" date="2018-12" db="EMBL/GenBank/DDBJ databases">
        <authorList>
            <person name="Yang Y."/>
        </authorList>
    </citation>
    <scope>NUCLEOTIDE SEQUENCE [LARGE SCALE GENOMIC DNA]</scope>
    <source>
        <strain evidence="3 4">L-25-5w-1</strain>
    </source>
</reference>
<accession>A0A431V9Y0</accession>
<sequence length="398" mass="42310">MRNLYFGVLKGLALSLVSLPISLSAASGASFEVKVGGDVFAEWAFVSQDKDAGLRSTEMSNRFRLLITSTAKADNGLEYGARLRLRAASNARTNDADRAFLFVQGGFGTVQAGITGAYGATTLLSYQAPMDYQLLTLTDEGVSYIRPQTVSGRTVSGTDAGNTLGFSTLSLRYPSANGTSTQINYFTPKFAGLQGIVTYTPRSDSSNTDVNRVKSTTVGTTGYQTLFTDIVELAAVYDGKWDDWFVKASAEYVFGDAAPSSANAAGFKDLQVWTVGGHIGYGAWSFGGAYLSHGQSGQSKAAGVRRESGGVWHLGAQYKAGPWVAGAGFQRGKDAGSLTASGARTLNLYDAGFFYQLAPGLQIGTQYNYFTAESDQSTAALDRDDKGHVVMVRSVLVF</sequence>